<protein>
    <submittedName>
        <fullName evidence="2">Uncharacterized protein</fullName>
    </submittedName>
</protein>
<evidence type="ECO:0000313" key="3">
    <source>
        <dbReference type="Proteomes" id="UP001461498"/>
    </source>
</evidence>
<evidence type="ECO:0000256" key="1">
    <source>
        <dbReference type="SAM" id="MobiDB-lite"/>
    </source>
</evidence>
<name>A0AAW1CY32_9HEMI</name>
<feature type="region of interest" description="Disordered" evidence="1">
    <location>
        <begin position="1"/>
        <end position="48"/>
    </location>
</feature>
<sequence length="265" mass="29412">MTFEARDSAAKVVPTPRTRQLSSYPGRNKSARLPTRWESKVGSPVPSEHISRRALTAAFVQFSRELGAKGPQGLLGKSPSAPDLAEPALVAASPQRSSQCALLSPHTLLQRQALSVDNPEYSPYFSPLSTGSQASMALDLHLECPVTLKVRDKTRRSDTARRHVFVRQKPVETDDLESQTWSPKYRSREDDIHTSLSTPHSRRESIVKMPSKGINEERPRIATGESIKRRKSKDRSDRGQASPSPIEELPKTPDDCEIVVIEPSE</sequence>
<accession>A0AAW1CY32</accession>
<proteinExistence type="predicted"/>
<evidence type="ECO:0000313" key="2">
    <source>
        <dbReference type="EMBL" id="KAK9502718.1"/>
    </source>
</evidence>
<keyword evidence="3" id="KW-1185">Reference proteome</keyword>
<dbReference type="Proteomes" id="UP001461498">
    <property type="component" value="Unassembled WGS sequence"/>
</dbReference>
<reference evidence="2 3" key="1">
    <citation type="submission" date="2022-12" db="EMBL/GenBank/DDBJ databases">
        <title>Chromosome-level genome assembly of true bugs.</title>
        <authorList>
            <person name="Ma L."/>
            <person name="Li H."/>
        </authorList>
    </citation>
    <scope>NUCLEOTIDE SEQUENCE [LARGE SCALE GENOMIC DNA]</scope>
    <source>
        <strain evidence="2">Lab_2022b</strain>
    </source>
</reference>
<gene>
    <name evidence="2" type="ORF">O3M35_011432</name>
</gene>
<dbReference type="AlphaFoldDB" id="A0AAW1CY32"/>
<comment type="caution">
    <text evidence="2">The sequence shown here is derived from an EMBL/GenBank/DDBJ whole genome shotgun (WGS) entry which is preliminary data.</text>
</comment>
<organism evidence="2 3">
    <name type="scientific">Rhynocoris fuscipes</name>
    <dbReference type="NCBI Taxonomy" id="488301"/>
    <lineage>
        <taxon>Eukaryota</taxon>
        <taxon>Metazoa</taxon>
        <taxon>Ecdysozoa</taxon>
        <taxon>Arthropoda</taxon>
        <taxon>Hexapoda</taxon>
        <taxon>Insecta</taxon>
        <taxon>Pterygota</taxon>
        <taxon>Neoptera</taxon>
        <taxon>Paraneoptera</taxon>
        <taxon>Hemiptera</taxon>
        <taxon>Heteroptera</taxon>
        <taxon>Panheteroptera</taxon>
        <taxon>Cimicomorpha</taxon>
        <taxon>Reduviidae</taxon>
        <taxon>Harpactorinae</taxon>
        <taxon>Harpactorini</taxon>
        <taxon>Rhynocoris</taxon>
    </lineage>
</organism>
<dbReference type="EMBL" id="JAPXFL010000008">
    <property type="protein sequence ID" value="KAK9502718.1"/>
    <property type="molecule type" value="Genomic_DNA"/>
</dbReference>
<feature type="region of interest" description="Disordered" evidence="1">
    <location>
        <begin position="171"/>
        <end position="265"/>
    </location>
</feature>